<reference evidence="4 5" key="1">
    <citation type="submission" date="2019-11" db="EMBL/GenBank/DDBJ databases">
        <title>Description of Pedobacter sp. LMG 31462T.</title>
        <authorList>
            <person name="Carlier A."/>
            <person name="Qi S."/>
            <person name="Vandamme P."/>
        </authorList>
    </citation>
    <scope>NUCLEOTIDE SEQUENCE [LARGE SCALE GENOMIC DNA]</scope>
    <source>
        <strain evidence="4 5">LMG 31462</strain>
    </source>
</reference>
<keyword evidence="1" id="KW-0812">Transmembrane</keyword>
<gene>
    <name evidence="4" type="ORF">GM920_18275</name>
</gene>
<proteinExistence type="predicted"/>
<feature type="domain" description="FecR protein" evidence="2">
    <location>
        <begin position="91"/>
        <end position="185"/>
    </location>
</feature>
<keyword evidence="1" id="KW-1133">Transmembrane helix</keyword>
<organism evidence="4 5">
    <name type="scientific">Pedobacter gandavensis</name>
    <dbReference type="NCBI Taxonomy" id="2679963"/>
    <lineage>
        <taxon>Bacteria</taxon>
        <taxon>Pseudomonadati</taxon>
        <taxon>Bacteroidota</taxon>
        <taxon>Sphingobacteriia</taxon>
        <taxon>Sphingobacteriales</taxon>
        <taxon>Sphingobacteriaceae</taxon>
        <taxon>Pedobacter</taxon>
    </lineage>
</organism>
<evidence type="ECO:0000313" key="5">
    <source>
        <dbReference type="Proteomes" id="UP000636110"/>
    </source>
</evidence>
<dbReference type="EMBL" id="WNXC01000007">
    <property type="protein sequence ID" value="MBB2150849.1"/>
    <property type="molecule type" value="Genomic_DNA"/>
</dbReference>
<dbReference type="InterPro" id="IPR012373">
    <property type="entry name" value="Ferrdict_sens_TM"/>
</dbReference>
<feature type="domain" description="Protein FecR C-terminal" evidence="3">
    <location>
        <begin position="231"/>
        <end position="295"/>
    </location>
</feature>
<keyword evidence="1" id="KW-0472">Membrane</keyword>
<dbReference type="Proteomes" id="UP000636110">
    <property type="component" value="Unassembled WGS sequence"/>
</dbReference>
<sequence>MNEKEKNELYKKFGIHDPAGFFVDEQEKESLSQEILERIHATKQIQQGQAQRKSLKLKRKKQLLTMAAAIGFLLLSTGMLFYHSMSGDYITITVAKGETKQLVLPDGSTVWLNSASTFKYPKKFGKKRMVYLLDGEGFFDIVHDEKVPFVVEASGIKTNVLGTSFVVKSYQALSTMSVAVVSGKVAVSDDHQQTSVLLKNEEVVYNKDHRKPKVLKIKAAERKAWNDGNVIMNAAYFEDLVLAVENAYQVKIKYDHQKFKNCQNSIHFNTKQSLTEVLNLIREIQGITYQINEEKEVLITGSGCN</sequence>
<name>A0ABR6F014_9SPHI</name>
<dbReference type="Pfam" id="PF04773">
    <property type="entry name" value="FecR"/>
    <property type="match status" value="1"/>
</dbReference>
<evidence type="ECO:0000259" key="2">
    <source>
        <dbReference type="Pfam" id="PF04773"/>
    </source>
</evidence>
<keyword evidence="5" id="KW-1185">Reference proteome</keyword>
<accession>A0ABR6F014</accession>
<evidence type="ECO:0000259" key="3">
    <source>
        <dbReference type="Pfam" id="PF16344"/>
    </source>
</evidence>
<dbReference type="PIRSF" id="PIRSF018266">
    <property type="entry name" value="FecR"/>
    <property type="match status" value="1"/>
</dbReference>
<dbReference type="RefSeq" id="WP_182960148.1">
    <property type="nucleotide sequence ID" value="NZ_WNXC01000007.1"/>
</dbReference>
<evidence type="ECO:0000313" key="4">
    <source>
        <dbReference type="EMBL" id="MBB2150849.1"/>
    </source>
</evidence>
<comment type="caution">
    <text evidence="4">The sequence shown here is derived from an EMBL/GenBank/DDBJ whole genome shotgun (WGS) entry which is preliminary data.</text>
</comment>
<dbReference type="Gene3D" id="3.55.50.30">
    <property type="match status" value="1"/>
</dbReference>
<dbReference type="PANTHER" id="PTHR30273">
    <property type="entry name" value="PERIPLASMIC SIGNAL SENSOR AND SIGMA FACTOR ACTIVATOR FECR-RELATED"/>
    <property type="match status" value="1"/>
</dbReference>
<dbReference type="Gene3D" id="2.60.120.1440">
    <property type="match status" value="1"/>
</dbReference>
<evidence type="ECO:0000256" key="1">
    <source>
        <dbReference type="SAM" id="Phobius"/>
    </source>
</evidence>
<dbReference type="InterPro" id="IPR006860">
    <property type="entry name" value="FecR"/>
</dbReference>
<dbReference type="PANTHER" id="PTHR30273:SF2">
    <property type="entry name" value="PROTEIN FECR"/>
    <property type="match status" value="1"/>
</dbReference>
<dbReference type="InterPro" id="IPR032508">
    <property type="entry name" value="FecR_C"/>
</dbReference>
<feature type="transmembrane region" description="Helical" evidence="1">
    <location>
        <begin position="63"/>
        <end position="82"/>
    </location>
</feature>
<dbReference type="Pfam" id="PF16344">
    <property type="entry name" value="FecR_C"/>
    <property type="match status" value="1"/>
</dbReference>
<protein>
    <submittedName>
        <fullName evidence="4">DUF4974 domain-containing protein</fullName>
    </submittedName>
</protein>